<protein>
    <submittedName>
        <fullName evidence="6">SDR family NAD(P)-dependent oxidoreductase</fullName>
    </submittedName>
</protein>
<dbReference type="OrthoDB" id="151996at2"/>
<comment type="caution">
    <text evidence="6">The sequence shown here is derived from an EMBL/GenBank/DDBJ whole genome shotgun (WGS) entry which is preliminary data.</text>
</comment>
<dbReference type="AlphaFoldDB" id="A0A7J5B182"/>
<dbReference type="GO" id="GO:0016491">
    <property type="term" value="F:oxidoreductase activity"/>
    <property type="evidence" value="ECO:0007669"/>
    <property type="project" value="UniProtKB-KW"/>
</dbReference>
<feature type="domain" description="Ketoreductase" evidence="5">
    <location>
        <begin position="5"/>
        <end position="175"/>
    </location>
</feature>
<dbReference type="InterPro" id="IPR057326">
    <property type="entry name" value="KR_dom"/>
</dbReference>
<reference evidence="6 7" key="1">
    <citation type="submission" date="2019-09" db="EMBL/GenBank/DDBJ databases">
        <title>Phylogeny of genus Pseudoclavibacter and closely related genus.</title>
        <authorList>
            <person name="Li Y."/>
        </authorList>
    </citation>
    <scope>NUCLEOTIDE SEQUENCE [LARGE SCALE GENOMIC DNA]</scope>
    <source>
        <strain evidence="6 7">THG-MD12</strain>
    </source>
</reference>
<evidence type="ECO:0000256" key="3">
    <source>
        <dbReference type="RuleBase" id="RU000363"/>
    </source>
</evidence>
<feature type="region of interest" description="Disordered" evidence="4">
    <location>
        <begin position="188"/>
        <end position="208"/>
    </location>
</feature>
<dbReference type="PROSITE" id="PS00061">
    <property type="entry name" value="ADH_SHORT"/>
    <property type="match status" value="1"/>
</dbReference>
<dbReference type="PANTHER" id="PTHR44196:SF1">
    <property type="entry name" value="DEHYDROGENASE_REDUCTASE SDR FAMILY MEMBER 7B"/>
    <property type="match status" value="1"/>
</dbReference>
<comment type="similarity">
    <text evidence="1 3">Belongs to the short-chain dehydrogenases/reductases (SDR) family.</text>
</comment>
<sequence>MSRARTIVVTGGSRGAGRATALAFARRGDNLVLAARDEMALRATAAECAALGAQTLIVPTDVSRASEVDGLVRAAIDRFDRIDVWVGAAGVLAYGRVEEVPPELFDQVVATNLLGQVNGVRSALPVFRAQGRGTFVLIASVFGHVSAPYVSSYVASKFGVQGFAHSLRQELLSEPRINVRVVSPATIDTPGYQRAGNRTGRQPRAIPPAVSPHRVAAAVVRATRPGARNSRTVGRMQSAGIPLFTLFPGAYDRGIRATMELVGLRGPADDTDGTVLHPVADEGAVTGGWRASQARRLAIGLLGVGAALLAYRRYGGRGPSRSELG</sequence>
<dbReference type="PRINTS" id="PR00081">
    <property type="entry name" value="GDHRDH"/>
</dbReference>
<dbReference type="EMBL" id="WBJX01000003">
    <property type="protein sequence ID" value="KAB1637499.1"/>
    <property type="molecule type" value="Genomic_DNA"/>
</dbReference>
<evidence type="ECO:0000256" key="4">
    <source>
        <dbReference type="SAM" id="MobiDB-lite"/>
    </source>
</evidence>
<dbReference type="RefSeq" id="WP_151423711.1">
    <property type="nucleotide sequence ID" value="NZ_WBJX01000003.1"/>
</dbReference>
<keyword evidence="7" id="KW-1185">Reference proteome</keyword>
<accession>A0A7J5B182</accession>
<gene>
    <name evidence="6" type="ORF">F8O03_09720</name>
</gene>
<evidence type="ECO:0000256" key="2">
    <source>
        <dbReference type="ARBA" id="ARBA00023002"/>
    </source>
</evidence>
<evidence type="ECO:0000313" key="7">
    <source>
        <dbReference type="Proteomes" id="UP000490386"/>
    </source>
</evidence>
<dbReference type="Proteomes" id="UP000490386">
    <property type="component" value="Unassembled WGS sequence"/>
</dbReference>
<evidence type="ECO:0000313" key="6">
    <source>
        <dbReference type="EMBL" id="KAB1637499.1"/>
    </source>
</evidence>
<dbReference type="Pfam" id="PF00106">
    <property type="entry name" value="adh_short"/>
    <property type="match status" value="1"/>
</dbReference>
<dbReference type="InterPro" id="IPR036291">
    <property type="entry name" value="NAD(P)-bd_dom_sf"/>
</dbReference>
<dbReference type="GO" id="GO:0016020">
    <property type="term" value="C:membrane"/>
    <property type="evidence" value="ECO:0007669"/>
    <property type="project" value="TreeGrafter"/>
</dbReference>
<dbReference type="SUPFAM" id="SSF51735">
    <property type="entry name" value="NAD(P)-binding Rossmann-fold domains"/>
    <property type="match status" value="1"/>
</dbReference>
<dbReference type="PRINTS" id="PR00080">
    <property type="entry name" value="SDRFAMILY"/>
</dbReference>
<evidence type="ECO:0000256" key="1">
    <source>
        <dbReference type="ARBA" id="ARBA00006484"/>
    </source>
</evidence>
<name>A0A7J5B182_9MICO</name>
<dbReference type="Gene3D" id="3.40.50.720">
    <property type="entry name" value="NAD(P)-binding Rossmann-like Domain"/>
    <property type="match status" value="1"/>
</dbReference>
<dbReference type="SMART" id="SM00822">
    <property type="entry name" value="PKS_KR"/>
    <property type="match status" value="1"/>
</dbReference>
<dbReference type="PANTHER" id="PTHR44196">
    <property type="entry name" value="DEHYDROGENASE/REDUCTASE SDR FAMILY MEMBER 7B"/>
    <property type="match status" value="1"/>
</dbReference>
<keyword evidence="2" id="KW-0560">Oxidoreductase</keyword>
<dbReference type="InterPro" id="IPR020904">
    <property type="entry name" value="Sc_DH/Rdtase_CS"/>
</dbReference>
<dbReference type="InterPro" id="IPR002347">
    <property type="entry name" value="SDR_fam"/>
</dbReference>
<proteinExistence type="inferred from homology"/>
<organism evidence="6 7">
    <name type="scientific">Pseudoclavibacter terrae</name>
    <dbReference type="NCBI Taxonomy" id="1530195"/>
    <lineage>
        <taxon>Bacteria</taxon>
        <taxon>Bacillati</taxon>
        <taxon>Actinomycetota</taxon>
        <taxon>Actinomycetes</taxon>
        <taxon>Micrococcales</taxon>
        <taxon>Microbacteriaceae</taxon>
        <taxon>Pseudoclavibacter</taxon>
    </lineage>
</organism>
<evidence type="ECO:0000259" key="5">
    <source>
        <dbReference type="SMART" id="SM00822"/>
    </source>
</evidence>